<dbReference type="EMBL" id="JAGISH010000005">
    <property type="protein sequence ID" value="MBP0482884.1"/>
    <property type="molecule type" value="Genomic_DNA"/>
</dbReference>
<accession>A0A940S3B9</accession>
<proteinExistence type="predicted"/>
<name>A0A940S3B9_9RHOB</name>
<dbReference type="AlphaFoldDB" id="A0A940S3B9"/>
<reference evidence="1" key="1">
    <citation type="submission" date="2021-03" db="EMBL/GenBank/DDBJ databases">
        <title>Sagittula salina sp. nov. strain M10.9X isolated from the marine waste.</title>
        <authorList>
            <person name="Satari L."/>
            <person name="Molina-Menor E."/>
            <person name="Vidal-Verdu A."/>
            <person name="Pascual J."/>
            <person name="Pereto J."/>
            <person name="Porcar M."/>
        </authorList>
    </citation>
    <scope>NUCLEOTIDE SEQUENCE</scope>
    <source>
        <strain evidence="1">M10.9X</strain>
    </source>
</reference>
<evidence type="ECO:0000313" key="2">
    <source>
        <dbReference type="Proteomes" id="UP000675940"/>
    </source>
</evidence>
<protein>
    <recommendedName>
        <fullName evidence="3">Lipoprotein</fullName>
    </recommendedName>
</protein>
<keyword evidence="2" id="KW-1185">Reference proteome</keyword>
<dbReference type="Proteomes" id="UP000675940">
    <property type="component" value="Unassembled WGS sequence"/>
</dbReference>
<comment type="caution">
    <text evidence="1">The sequence shown here is derived from an EMBL/GenBank/DDBJ whole genome shotgun (WGS) entry which is preliminary data.</text>
</comment>
<evidence type="ECO:0000313" key="1">
    <source>
        <dbReference type="EMBL" id="MBP0482884.1"/>
    </source>
</evidence>
<sequence length="163" mass="18081">MVLSALVLTSCGTVRESRFNPMNWFGSSTTVRADIRPDQEGYNPLIPRRQESIFRQSKVETYAGIDVDDVTELHVERRPGGALIRAVGVTRYQGPYAVRLVKLDDESDAGTLTYALRAEQYRGPVGPVAARTVTAAVWVTDNELATVSTIRVKGRNNVRSSRR</sequence>
<organism evidence="1 2">
    <name type="scientific">Sagittula salina</name>
    <dbReference type="NCBI Taxonomy" id="2820268"/>
    <lineage>
        <taxon>Bacteria</taxon>
        <taxon>Pseudomonadati</taxon>
        <taxon>Pseudomonadota</taxon>
        <taxon>Alphaproteobacteria</taxon>
        <taxon>Rhodobacterales</taxon>
        <taxon>Roseobacteraceae</taxon>
        <taxon>Sagittula</taxon>
    </lineage>
</organism>
<evidence type="ECO:0008006" key="3">
    <source>
        <dbReference type="Google" id="ProtNLM"/>
    </source>
</evidence>
<gene>
    <name evidence="1" type="ORF">J5474_10320</name>
</gene>